<evidence type="ECO:0000313" key="2">
    <source>
        <dbReference type="EMBL" id="KZV45833.1"/>
    </source>
</evidence>
<organism evidence="2 3">
    <name type="scientific">Dorcoceras hygrometricum</name>
    <dbReference type="NCBI Taxonomy" id="472368"/>
    <lineage>
        <taxon>Eukaryota</taxon>
        <taxon>Viridiplantae</taxon>
        <taxon>Streptophyta</taxon>
        <taxon>Embryophyta</taxon>
        <taxon>Tracheophyta</taxon>
        <taxon>Spermatophyta</taxon>
        <taxon>Magnoliopsida</taxon>
        <taxon>eudicotyledons</taxon>
        <taxon>Gunneridae</taxon>
        <taxon>Pentapetalae</taxon>
        <taxon>asterids</taxon>
        <taxon>lamiids</taxon>
        <taxon>Lamiales</taxon>
        <taxon>Gesneriaceae</taxon>
        <taxon>Didymocarpoideae</taxon>
        <taxon>Trichosporeae</taxon>
        <taxon>Loxocarpinae</taxon>
        <taxon>Dorcoceras</taxon>
    </lineage>
</organism>
<dbReference type="Proteomes" id="UP000250235">
    <property type="component" value="Unassembled WGS sequence"/>
</dbReference>
<proteinExistence type="predicted"/>
<accession>A0A2Z7CGR9</accession>
<feature type="compositionally biased region" description="Polar residues" evidence="1">
    <location>
        <begin position="307"/>
        <end position="319"/>
    </location>
</feature>
<sequence>MLDVRGSFGLLLRSSFILYHSWELLLAGSKIVKCFVWPCVRCAGLNQNSRDTCYGNRCTELRYGLSLLQRECCLRDSAAGLSFDCWLGFQLSLLVLSVEPSLAAVSWCEVYIYLKTWSSTGLTDSILSDIFSRLLFFALNPRALFIVSFSGEFPSFPATILDIRGSFGLLLRISFILYHSWELMLAGSLNQNSQDSCCGNRCTELSCNKLTSVPQFSVQQLLQQIATMTSRAHRSTTCSTTTQGRCLRTPHQLQENVRKQYPNKASQQEESNATILTLIGAVYRRQSKKIRSLTQLTLTQLTAESSSSIQNAVVPTNPNDDVLAPATESTLSHH</sequence>
<evidence type="ECO:0000313" key="3">
    <source>
        <dbReference type="Proteomes" id="UP000250235"/>
    </source>
</evidence>
<dbReference type="EMBL" id="KQ995776">
    <property type="protein sequence ID" value="KZV45833.1"/>
    <property type="molecule type" value="Genomic_DNA"/>
</dbReference>
<keyword evidence="3" id="KW-1185">Reference proteome</keyword>
<gene>
    <name evidence="2" type="ORF">F511_21081</name>
</gene>
<name>A0A2Z7CGR9_9LAMI</name>
<feature type="region of interest" description="Disordered" evidence="1">
    <location>
        <begin position="307"/>
        <end position="334"/>
    </location>
</feature>
<reference evidence="2 3" key="1">
    <citation type="journal article" date="2015" name="Proc. Natl. Acad. Sci. U.S.A.">
        <title>The resurrection genome of Boea hygrometrica: A blueprint for survival of dehydration.</title>
        <authorList>
            <person name="Xiao L."/>
            <person name="Yang G."/>
            <person name="Zhang L."/>
            <person name="Yang X."/>
            <person name="Zhao S."/>
            <person name="Ji Z."/>
            <person name="Zhou Q."/>
            <person name="Hu M."/>
            <person name="Wang Y."/>
            <person name="Chen M."/>
            <person name="Xu Y."/>
            <person name="Jin H."/>
            <person name="Xiao X."/>
            <person name="Hu G."/>
            <person name="Bao F."/>
            <person name="Hu Y."/>
            <person name="Wan P."/>
            <person name="Li L."/>
            <person name="Deng X."/>
            <person name="Kuang T."/>
            <person name="Xiang C."/>
            <person name="Zhu J.K."/>
            <person name="Oliver M.J."/>
            <person name="He Y."/>
        </authorList>
    </citation>
    <scope>NUCLEOTIDE SEQUENCE [LARGE SCALE GENOMIC DNA]</scope>
    <source>
        <strain evidence="3">cv. XS01</strain>
    </source>
</reference>
<evidence type="ECO:0000256" key="1">
    <source>
        <dbReference type="SAM" id="MobiDB-lite"/>
    </source>
</evidence>
<dbReference type="AlphaFoldDB" id="A0A2Z7CGR9"/>
<protein>
    <submittedName>
        <fullName evidence="2">Uncharacterized protein</fullName>
    </submittedName>
</protein>